<evidence type="ECO:0000313" key="1">
    <source>
        <dbReference type="EMBL" id="SFI07823.1"/>
    </source>
</evidence>
<dbReference type="EMBL" id="FOQT01000002">
    <property type="protein sequence ID" value="SFI07823.1"/>
    <property type="molecule type" value="Genomic_DNA"/>
</dbReference>
<reference evidence="1 2" key="1">
    <citation type="submission" date="2016-10" db="EMBL/GenBank/DDBJ databases">
        <authorList>
            <person name="de Groot N.N."/>
        </authorList>
    </citation>
    <scope>NUCLEOTIDE SEQUENCE [LARGE SCALE GENOMIC DNA]</scope>
    <source>
        <strain evidence="1 2">DSM 26000</strain>
    </source>
</reference>
<sequence length="84" mass="9797">MENILSVEDQNFLENIYKNFGVQNIICDESGLNFLENSSPFGFSSNESSLNYLTQIFKKLKYRMDSNFRMEFYSAGFNIAVLRN</sequence>
<dbReference type="RefSeq" id="WP_090079267.1">
    <property type="nucleotide sequence ID" value="NZ_FOQT01000002.1"/>
</dbReference>
<proteinExistence type="predicted"/>
<protein>
    <submittedName>
        <fullName evidence="1">Uncharacterized protein</fullName>
    </submittedName>
</protein>
<gene>
    <name evidence="1" type="ORF">SAMN05443292_1233</name>
</gene>
<dbReference type="AlphaFoldDB" id="A0A1I3F9D6"/>
<dbReference type="OrthoDB" id="1263048at2"/>
<dbReference type="Proteomes" id="UP000198931">
    <property type="component" value="Unassembled WGS sequence"/>
</dbReference>
<dbReference type="STRING" id="1125876.SAMN05443292_1233"/>
<organism evidence="1 2">
    <name type="scientific">Halpernia frigidisoli</name>
    <dbReference type="NCBI Taxonomy" id="1125876"/>
    <lineage>
        <taxon>Bacteria</taxon>
        <taxon>Pseudomonadati</taxon>
        <taxon>Bacteroidota</taxon>
        <taxon>Flavobacteriia</taxon>
        <taxon>Flavobacteriales</taxon>
        <taxon>Weeksellaceae</taxon>
        <taxon>Chryseobacterium group</taxon>
        <taxon>Halpernia</taxon>
    </lineage>
</organism>
<accession>A0A1I3F9D6</accession>
<evidence type="ECO:0000313" key="2">
    <source>
        <dbReference type="Proteomes" id="UP000198931"/>
    </source>
</evidence>
<keyword evidence="2" id="KW-1185">Reference proteome</keyword>
<name>A0A1I3F9D6_9FLAO</name>